<dbReference type="Pfam" id="PF12833">
    <property type="entry name" value="HTH_18"/>
    <property type="match status" value="1"/>
</dbReference>
<sequence>MERQIRIEKLSAGIDKTAGIDTLRDHLQLLWIRGGKGDLEIHYKHYKIQPQRIFFLPQGQRIQIDWQGTGWLIRLEPWLLRLFFQRHPEEKLLPLFLPAGRKCYTDIIPATAHALQSLAQFIQQEQEAEHNLSIAQTYLYAILLHVANAYRLVNKIPKVSFNYAVAEKLLPLIQEHFHKERLPAFYASQLGMPVRKLNETCKRATGKLVQEWITEQLLSEAERLLAESPLSIKEIAYELDFADMAQFNHFLKKHNGQSPTAFRQALQTDKRSDTDGQAG</sequence>
<dbReference type="PANTHER" id="PTHR43280:SF32">
    <property type="entry name" value="TRANSCRIPTIONAL REGULATORY PROTEIN"/>
    <property type="match status" value="1"/>
</dbReference>
<dbReference type="SMART" id="SM00342">
    <property type="entry name" value="HTH_ARAC"/>
    <property type="match status" value="1"/>
</dbReference>
<dbReference type="STRING" id="714943.Mucpa_5671"/>
<dbReference type="OrthoDB" id="629929at2"/>
<dbReference type="SUPFAM" id="SSF46689">
    <property type="entry name" value="Homeodomain-like"/>
    <property type="match status" value="1"/>
</dbReference>
<keyword evidence="6" id="KW-1185">Reference proteome</keyword>
<dbReference type="AlphaFoldDB" id="H1Y3H2"/>
<dbReference type="eggNOG" id="COG2207">
    <property type="taxonomic scope" value="Bacteria"/>
</dbReference>
<dbReference type="PANTHER" id="PTHR43280">
    <property type="entry name" value="ARAC-FAMILY TRANSCRIPTIONAL REGULATOR"/>
    <property type="match status" value="1"/>
</dbReference>
<accession>H1Y3H2</accession>
<dbReference type="PROSITE" id="PS01124">
    <property type="entry name" value="HTH_ARAC_FAMILY_2"/>
    <property type="match status" value="1"/>
</dbReference>
<organism evidence="5 6">
    <name type="scientific">Mucilaginibacter paludis DSM 18603</name>
    <dbReference type="NCBI Taxonomy" id="714943"/>
    <lineage>
        <taxon>Bacteria</taxon>
        <taxon>Pseudomonadati</taxon>
        <taxon>Bacteroidota</taxon>
        <taxon>Sphingobacteriia</taxon>
        <taxon>Sphingobacteriales</taxon>
        <taxon>Sphingobacteriaceae</taxon>
        <taxon>Mucilaginibacter</taxon>
    </lineage>
</organism>
<gene>
    <name evidence="5" type="ORF">Mucpa_5671</name>
</gene>
<evidence type="ECO:0000313" key="6">
    <source>
        <dbReference type="Proteomes" id="UP000002774"/>
    </source>
</evidence>
<name>H1Y3H2_9SPHI</name>
<dbReference type="Gene3D" id="1.10.10.60">
    <property type="entry name" value="Homeodomain-like"/>
    <property type="match status" value="1"/>
</dbReference>
<keyword evidence="3" id="KW-0804">Transcription</keyword>
<dbReference type="HOGENOM" id="CLU_000445_88_2_10"/>
<dbReference type="InterPro" id="IPR018060">
    <property type="entry name" value="HTH_AraC"/>
</dbReference>
<evidence type="ECO:0000259" key="4">
    <source>
        <dbReference type="PROSITE" id="PS01124"/>
    </source>
</evidence>
<keyword evidence="1" id="KW-0805">Transcription regulation</keyword>
<dbReference type="GO" id="GO:0003700">
    <property type="term" value="F:DNA-binding transcription factor activity"/>
    <property type="evidence" value="ECO:0007669"/>
    <property type="project" value="InterPro"/>
</dbReference>
<reference evidence="5" key="1">
    <citation type="submission" date="2011-09" db="EMBL/GenBank/DDBJ databases">
        <title>The permanent draft genome of Mucilaginibacter paludis DSM 18603.</title>
        <authorList>
            <consortium name="US DOE Joint Genome Institute (JGI-PGF)"/>
            <person name="Lucas S."/>
            <person name="Han J."/>
            <person name="Lapidus A."/>
            <person name="Bruce D."/>
            <person name="Goodwin L."/>
            <person name="Pitluck S."/>
            <person name="Peters L."/>
            <person name="Kyrpides N."/>
            <person name="Mavromatis K."/>
            <person name="Ivanova N."/>
            <person name="Mikhailova N."/>
            <person name="Held B."/>
            <person name="Detter J.C."/>
            <person name="Tapia R."/>
            <person name="Han C."/>
            <person name="Land M."/>
            <person name="Hauser L."/>
            <person name="Markowitz V."/>
            <person name="Cheng J.-F."/>
            <person name="Hugenholtz P."/>
            <person name="Woyke T."/>
            <person name="Wu D."/>
            <person name="Tindall B."/>
            <person name="Brambilla E."/>
            <person name="Klenk H.-P."/>
            <person name="Eisen J.A."/>
        </authorList>
    </citation>
    <scope>NUCLEOTIDE SEQUENCE [LARGE SCALE GENOMIC DNA]</scope>
    <source>
        <strain evidence="5">DSM 18603</strain>
    </source>
</reference>
<evidence type="ECO:0000256" key="3">
    <source>
        <dbReference type="ARBA" id="ARBA00023163"/>
    </source>
</evidence>
<dbReference type="InterPro" id="IPR009057">
    <property type="entry name" value="Homeodomain-like_sf"/>
</dbReference>
<dbReference type="EMBL" id="CM001403">
    <property type="protein sequence ID" value="EHQ29740.1"/>
    <property type="molecule type" value="Genomic_DNA"/>
</dbReference>
<keyword evidence="2" id="KW-0238">DNA-binding</keyword>
<proteinExistence type="predicted"/>
<protein>
    <submittedName>
        <fullName evidence="5">Transcriptional regulator, AraC family</fullName>
    </submittedName>
</protein>
<evidence type="ECO:0000313" key="5">
    <source>
        <dbReference type="EMBL" id="EHQ29740.1"/>
    </source>
</evidence>
<dbReference type="RefSeq" id="WP_008511087.1">
    <property type="nucleotide sequence ID" value="NZ_CM001403.1"/>
</dbReference>
<dbReference type="Proteomes" id="UP000002774">
    <property type="component" value="Chromosome"/>
</dbReference>
<evidence type="ECO:0000256" key="2">
    <source>
        <dbReference type="ARBA" id="ARBA00023125"/>
    </source>
</evidence>
<dbReference type="GO" id="GO:0043565">
    <property type="term" value="F:sequence-specific DNA binding"/>
    <property type="evidence" value="ECO:0007669"/>
    <property type="project" value="InterPro"/>
</dbReference>
<feature type="domain" description="HTH araC/xylS-type" evidence="4">
    <location>
        <begin position="167"/>
        <end position="265"/>
    </location>
</feature>
<evidence type="ECO:0000256" key="1">
    <source>
        <dbReference type="ARBA" id="ARBA00023015"/>
    </source>
</evidence>